<sequence length="148" mass="16141">MDNTTNTENQNLETTVNVDAQATEAPKAEDKPTSMADILAARNKQLQTSAVPNQRGITKDITLNAGTPQEYTLTLQYPGFAIASMIEDDSTRDGDIKLSLVLSNAVDNDVFVQPRIKSLDFWDTHKGGVDVAREVLSFLNDGIDGNLE</sequence>
<dbReference type="Proteomes" id="UP001434419">
    <property type="component" value="Unassembled WGS sequence"/>
</dbReference>
<feature type="compositionally biased region" description="Low complexity" evidence="1">
    <location>
        <begin position="1"/>
        <end position="18"/>
    </location>
</feature>
<evidence type="ECO:0000313" key="3">
    <source>
        <dbReference type="Proteomes" id="UP001434419"/>
    </source>
</evidence>
<comment type="caution">
    <text evidence="2">The sequence shown here is derived from an EMBL/GenBank/DDBJ whole genome shotgun (WGS) entry which is preliminary data.</text>
</comment>
<dbReference type="RefSeq" id="WP_005722107.1">
    <property type="nucleotide sequence ID" value="NZ_CP118087.1"/>
</dbReference>
<accession>A0ABV2B6R8</accession>
<dbReference type="EMBL" id="JBETVU010000012">
    <property type="protein sequence ID" value="MES5148940.1"/>
    <property type="molecule type" value="Genomic_DNA"/>
</dbReference>
<gene>
    <name evidence="2" type="ORF">ABVC42_03220</name>
</gene>
<protein>
    <submittedName>
        <fullName evidence="2">Uncharacterized protein</fullName>
    </submittedName>
</protein>
<feature type="region of interest" description="Disordered" evidence="1">
    <location>
        <begin position="1"/>
        <end position="33"/>
    </location>
</feature>
<reference evidence="2" key="1">
    <citation type="submission" date="2024-06" db="EMBL/GenBank/DDBJ databases">
        <title>Vaginal Lactobacillus fatty acid response mechanisms reveal a metabolite-targeted strategy for bacterial vaginosis treatment.</title>
        <authorList>
            <person name="Zhu M."/>
            <person name="Blainey P.C."/>
            <person name="Bloom S.M."/>
            <person name="Kwon D.S."/>
        </authorList>
    </citation>
    <scope>NUCLEOTIDE SEQUENCE</scope>
    <source>
        <strain evidence="2">194_F1_1</strain>
    </source>
</reference>
<evidence type="ECO:0000313" key="2">
    <source>
        <dbReference type="EMBL" id="MES5148940.1"/>
    </source>
</evidence>
<evidence type="ECO:0000256" key="1">
    <source>
        <dbReference type="SAM" id="MobiDB-lite"/>
    </source>
</evidence>
<organism evidence="2 3">
    <name type="scientific">Lactobacillus crispatus</name>
    <dbReference type="NCBI Taxonomy" id="47770"/>
    <lineage>
        <taxon>Bacteria</taxon>
        <taxon>Bacillati</taxon>
        <taxon>Bacillota</taxon>
        <taxon>Bacilli</taxon>
        <taxon>Lactobacillales</taxon>
        <taxon>Lactobacillaceae</taxon>
        <taxon>Lactobacillus</taxon>
    </lineage>
</organism>
<proteinExistence type="predicted"/>
<keyword evidence="3" id="KW-1185">Reference proteome</keyword>
<name>A0ABV2B6R8_9LACO</name>